<gene>
    <name evidence="2" type="ORF">BFS35_006255</name>
</gene>
<keyword evidence="3" id="KW-1185">Reference proteome</keyword>
<reference evidence="2 3" key="1">
    <citation type="journal article" date="2018" name="Front. Microbiol.">
        <title>Description and Comparative Genomics of Macrococcus caseolyticus subsp. hominis subsp. nov., Macrococcus goetzii sp. nov., Macrococcus epidermidis sp. nov., and Macrococcus bohemicus sp. nov., Novel Macrococci From Human Clinical Material With Virulence Potential and Suspected Uptake of Foreign DNA by Natural Transformation.</title>
        <authorList>
            <person name="Maslanova I."/>
            <person name="Wertheimer Z."/>
            <person name="Sedlacek I."/>
            <person name="Svec P."/>
            <person name="Indrakova A."/>
            <person name="Kovarovic V."/>
            <person name="Schumann P."/>
            <person name="Sproer C."/>
            <person name="Kralova S."/>
            <person name="Sedo O."/>
            <person name="Kristofova L."/>
            <person name="Vrbovska V."/>
            <person name="Fuzik T."/>
            <person name="Petras P."/>
            <person name="Zdrahal Z."/>
            <person name="Ruzickova V."/>
            <person name="Doskar J."/>
            <person name="Pantucek R."/>
        </authorList>
    </citation>
    <scope>NUCLEOTIDE SEQUENCE [LARGE SCALE GENOMIC DNA]</scope>
    <source>
        <strain evidence="2 3">CCM 4927</strain>
    </source>
</reference>
<evidence type="ECO:0000259" key="1">
    <source>
        <dbReference type="PROSITE" id="PS51186"/>
    </source>
</evidence>
<dbReference type="Proteomes" id="UP000229523">
    <property type="component" value="Unassembled WGS sequence"/>
</dbReference>
<dbReference type="PROSITE" id="PS51186">
    <property type="entry name" value="GNAT"/>
    <property type="match status" value="1"/>
</dbReference>
<comment type="caution">
    <text evidence="2">The sequence shown here is derived from an EMBL/GenBank/DDBJ whole genome shotgun (WGS) entry which is preliminary data.</text>
</comment>
<dbReference type="SUPFAM" id="SSF55729">
    <property type="entry name" value="Acyl-CoA N-acyltransferases (Nat)"/>
    <property type="match status" value="1"/>
</dbReference>
<dbReference type="RefSeq" id="WP_099579265.1">
    <property type="nucleotide sequence ID" value="NZ_MJBI02000002.1"/>
</dbReference>
<name>A0A395GAX1_9STAP</name>
<sequence length="155" mass="18196">MKLIRYTQNYEDLLLQFELTEEQLKFVKSPEVNISVAKEDTNRTPIFGLNDEGIPVVFFVLHEHSEFESKFEVDNSIYIRSFATDYRHLRNGYAKQALIALPEFIMSHFPHIKYITLLVDVPNTVAHDMYLKLGFEQGNQIEGERYPAYCMIKKI</sequence>
<accession>A0A395GAX1</accession>
<dbReference type="Pfam" id="PF00583">
    <property type="entry name" value="Acetyltransf_1"/>
    <property type="match status" value="1"/>
</dbReference>
<dbReference type="InterPro" id="IPR000182">
    <property type="entry name" value="GNAT_dom"/>
</dbReference>
<dbReference type="AlphaFoldDB" id="A0A395GAX1"/>
<dbReference type="GO" id="GO:0016747">
    <property type="term" value="F:acyltransferase activity, transferring groups other than amino-acyl groups"/>
    <property type="evidence" value="ECO:0007669"/>
    <property type="project" value="InterPro"/>
</dbReference>
<proteinExistence type="predicted"/>
<dbReference type="InterPro" id="IPR016181">
    <property type="entry name" value="Acyl_CoA_acyltransferase"/>
</dbReference>
<feature type="domain" description="N-acetyltransferase" evidence="1">
    <location>
        <begin position="1"/>
        <end position="155"/>
    </location>
</feature>
<protein>
    <submittedName>
        <fullName evidence="2">GNAT family N-acetyltransferase</fullName>
    </submittedName>
</protein>
<evidence type="ECO:0000313" key="2">
    <source>
        <dbReference type="EMBL" id="RAI81166.1"/>
    </source>
</evidence>
<dbReference type="Gene3D" id="3.40.630.30">
    <property type="match status" value="1"/>
</dbReference>
<organism evidence="2 3">
    <name type="scientific">Macrococcoides goetzii</name>
    <dbReference type="NCBI Taxonomy" id="1891097"/>
    <lineage>
        <taxon>Bacteria</taxon>
        <taxon>Bacillati</taxon>
        <taxon>Bacillota</taxon>
        <taxon>Bacilli</taxon>
        <taxon>Bacillales</taxon>
        <taxon>Staphylococcaceae</taxon>
        <taxon>Macrococcoides</taxon>
    </lineage>
</organism>
<evidence type="ECO:0000313" key="3">
    <source>
        <dbReference type="Proteomes" id="UP000229523"/>
    </source>
</evidence>
<dbReference type="EMBL" id="MJBI02000002">
    <property type="protein sequence ID" value="RAI81166.1"/>
    <property type="molecule type" value="Genomic_DNA"/>
</dbReference>